<dbReference type="InterPro" id="IPR014284">
    <property type="entry name" value="RNA_pol_sigma-70_dom"/>
</dbReference>
<comment type="subunit">
    <text evidence="2">Interacts transiently with the RNA polymerase catalytic core formed by RpoA, RpoB, RpoC and RpoZ (2 alpha, 1 beta, 1 beta' and 1 omega subunit) to form the RNA polymerase holoenzyme that can initiate transcription.</text>
</comment>
<dbReference type="Gene3D" id="1.10.10.10">
    <property type="entry name" value="Winged helix-like DNA-binding domain superfamily/Winged helix DNA-binding domain"/>
    <property type="match status" value="1"/>
</dbReference>
<keyword evidence="4" id="KW-0731">Sigma factor</keyword>
<protein>
    <submittedName>
        <fullName evidence="8">Sigma-70 family RNA polymerase sigma factor</fullName>
    </submittedName>
</protein>
<dbReference type="InterPro" id="IPR032710">
    <property type="entry name" value="NTF2-like_dom_sf"/>
</dbReference>
<dbReference type="InterPro" id="IPR013249">
    <property type="entry name" value="RNA_pol_sigma70_r4_t2"/>
</dbReference>
<dbReference type="EMBL" id="WBJY01000003">
    <property type="protein sequence ID" value="KAB1647915.1"/>
    <property type="molecule type" value="Genomic_DNA"/>
</dbReference>
<dbReference type="SUPFAM" id="SSF88659">
    <property type="entry name" value="Sigma3 and sigma4 domains of RNA polymerase sigma factors"/>
    <property type="match status" value="1"/>
</dbReference>
<dbReference type="GO" id="GO:0016987">
    <property type="term" value="F:sigma factor activity"/>
    <property type="evidence" value="ECO:0007669"/>
    <property type="project" value="UniProtKB-KW"/>
</dbReference>
<dbReference type="PANTHER" id="PTHR30173:SF36">
    <property type="entry name" value="ECF RNA POLYMERASE SIGMA FACTOR SIGJ"/>
    <property type="match status" value="1"/>
</dbReference>
<evidence type="ECO:0000259" key="7">
    <source>
        <dbReference type="Pfam" id="PF08281"/>
    </source>
</evidence>
<evidence type="ECO:0000259" key="6">
    <source>
        <dbReference type="Pfam" id="PF04542"/>
    </source>
</evidence>
<dbReference type="InterPro" id="IPR052704">
    <property type="entry name" value="ECF_Sigma-70_Domain"/>
</dbReference>
<dbReference type="AlphaFoldDB" id="A0A6H9WPR9"/>
<evidence type="ECO:0000256" key="2">
    <source>
        <dbReference type="ARBA" id="ARBA00011344"/>
    </source>
</evidence>
<keyword evidence="5" id="KW-0804">Transcription</keyword>
<dbReference type="GO" id="GO:0003677">
    <property type="term" value="F:DNA binding"/>
    <property type="evidence" value="ECO:0007669"/>
    <property type="project" value="InterPro"/>
</dbReference>
<keyword evidence="9" id="KW-1185">Reference proteome</keyword>
<name>A0A6H9WPR9_9MICO</name>
<proteinExistence type="inferred from homology"/>
<evidence type="ECO:0000313" key="8">
    <source>
        <dbReference type="EMBL" id="KAB1647915.1"/>
    </source>
</evidence>
<dbReference type="SUPFAM" id="SSF54427">
    <property type="entry name" value="NTF2-like"/>
    <property type="match status" value="1"/>
</dbReference>
<dbReference type="InterPro" id="IPR036388">
    <property type="entry name" value="WH-like_DNA-bd_sf"/>
</dbReference>
<feature type="domain" description="RNA polymerase sigma-70 region 2" evidence="6">
    <location>
        <begin position="13"/>
        <end position="77"/>
    </location>
</feature>
<dbReference type="CDD" id="cd06171">
    <property type="entry name" value="Sigma70_r4"/>
    <property type="match status" value="1"/>
</dbReference>
<keyword evidence="3" id="KW-0805">Transcription regulation</keyword>
<dbReference type="Pfam" id="PF04542">
    <property type="entry name" value="Sigma70_r2"/>
    <property type="match status" value="1"/>
</dbReference>
<comment type="caution">
    <text evidence="8">The sequence shown here is derived from an EMBL/GenBank/DDBJ whole genome shotgun (WGS) entry which is preliminary data.</text>
</comment>
<sequence>MVPSGADAAAREFERHRSVLFTLVYELLGSAADADDVVQETWLRRQRVTGPVEHERALLCRIATRVALNAMRAQARRREDYVGPWLPEPIAVSPDVLDDVVLAESVSQATLAVLETLSPEERAAFVLTEVFGSTAAEAGEALERSEASVRQLAHRARDRLREGRPHRRAGATPEVWHAFTSAIRAGDLAATTALLTGDSVLVSDGGGKVSSARRPVLGAENIARFLLGLATQHPDISIDLVPVNGEHALLVREDGAVSLVLFLETGDGGIRTVRIMRNPEKLGRLEKPVAIAR</sequence>
<dbReference type="Proteomes" id="UP000431744">
    <property type="component" value="Unassembled WGS sequence"/>
</dbReference>
<organism evidence="8 9">
    <name type="scientific">Pseudoclavibacter endophyticus</name>
    <dbReference type="NCBI Taxonomy" id="1778590"/>
    <lineage>
        <taxon>Bacteria</taxon>
        <taxon>Bacillati</taxon>
        <taxon>Actinomycetota</taxon>
        <taxon>Actinomycetes</taxon>
        <taxon>Micrococcales</taxon>
        <taxon>Microbacteriaceae</taxon>
        <taxon>Pseudoclavibacter</taxon>
    </lineage>
</organism>
<evidence type="ECO:0000256" key="5">
    <source>
        <dbReference type="ARBA" id="ARBA00023163"/>
    </source>
</evidence>
<dbReference type="Gene3D" id="3.10.450.50">
    <property type="match status" value="1"/>
</dbReference>
<dbReference type="GO" id="GO:0006352">
    <property type="term" value="P:DNA-templated transcription initiation"/>
    <property type="evidence" value="ECO:0007669"/>
    <property type="project" value="InterPro"/>
</dbReference>
<accession>A0A6H9WPR9</accession>
<feature type="domain" description="RNA polymerase sigma factor 70 region 4 type 2" evidence="7">
    <location>
        <begin position="109"/>
        <end position="160"/>
    </location>
</feature>
<dbReference type="NCBIfam" id="TIGR02937">
    <property type="entry name" value="sigma70-ECF"/>
    <property type="match status" value="1"/>
</dbReference>
<dbReference type="InterPro" id="IPR013324">
    <property type="entry name" value="RNA_pol_sigma_r3/r4-like"/>
</dbReference>
<comment type="similarity">
    <text evidence="1">Belongs to the sigma-70 factor family. ECF subfamily.</text>
</comment>
<dbReference type="OrthoDB" id="3211555at2"/>
<evidence type="ECO:0000256" key="1">
    <source>
        <dbReference type="ARBA" id="ARBA00010641"/>
    </source>
</evidence>
<dbReference type="Pfam" id="PF08281">
    <property type="entry name" value="Sigma70_r4_2"/>
    <property type="match status" value="1"/>
</dbReference>
<evidence type="ECO:0000256" key="3">
    <source>
        <dbReference type="ARBA" id="ARBA00023015"/>
    </source>
</evidence>
<dbReference type="Gene3D" id="1.10.1740.10">
    <property type="match status" value="1"/>
</dbReference>
<dbReference type="SUPFAM" id="SSF88946">
    <property type="entry name" value="Sigma2 domain of RNA polymerase sigma factors"/>
    <property type="match status" value="1"/>
</dbReference>
<gene>
    <name evidence="8" type="ORF">F8O04_12355</name>
</gene>
<dbReference type="InterPro" id="IPR007627">
    <property type="entry name" value="RNA_pol_sigma70_r2"/>
</dbReference>
<dbReference type="InterPro" id="IPR013325">
    <property type="entry name" value="RNA_pol_sigma_r2"/>
</dbReference>
<reference evidence="8 9" key="1">
    <citation type="submission" date="2019-09" db="EMBL/GenBank/DDBJ databases">
        <title>Phylogeny of genus Pseudoclavibacter and closely related genus.</title>
        <authorList>
            <person name="Li Y."/>
        </authorList>
    </citation>
    <scope>NUCLEOTIDE SEQUENCE [LARGE SCALE GENOMIC DNA]</scope>
    <source>
        <strain evidence="8 9">EGI 60007</strain>
    </source>
</reference>
<evidence type="ECO:0000256" key="4">
    <source>
        <dbReference type="ARBA" id="ARBA00023082"/>
    </source>
</evidence>
<dbReference type="PANTHER" id="PTHR30173">
    <property type="entry name" value="SIGMA 19 FACTOR"/>
    <property type="match status" value="1"/>
</dbReference>
<evidence type="ECO:0000313" key="9">
    <source>
        <dbReference type="Proteomes" id="UP000431744"/>
    </source>
</evidence>